<feature type="chain" id="PRO_5025617027" evidence="1">
    <location>
        <begin position="20"/>
        <end position="153"/>
    </location>
</feature>
<keyword evidence="3" id="KW-1185">Reference proteome</keyword>
<evidence type="ECO:0000256" key="1">
    <source>
        <dbReference type="SAM" id="SignalP"/>
    </source>
</evidence>
<name>A0A6A6T9F2_9PLEO</name>
<accession>A0A6A6T9F2</accession>
<reference evidence="2" key="1">
    <citation type="journal article" date="2020" name="Stud. Mycol.">
        <title>101 Dothideomycetes genomes: a test case for predicting lifestyles and emergence of pathogens.</title>
        <authorList>
            <person name="Haridas S."/>
            <person name="Albert R."/>
            <person name="Binder M."/>
            <person name="Bloem J."/>
            <person name="Labutti K."/>
            <person name="Salamov A."/>
            <person name="Andreopoulos B."/>
            <person name="Baker S."/>
            <person name="Barry K."/>
            <person name="Bills G."/>
            <person name="Bluhm B."/>
            <person name="Cannon C."/>
            <person name="Castanera R."/>
            <person name="Culley D."/>
            <person name="Daum C."/>
            <person name="Ezra D."/>
            <person name="Gonzalez J."/>
            <person name="Henrissat B."/>
            <person name="Kuo A."/>
            <person name="Liang C."/>
            <person name="Lipzen A."/>
            <person name="Lutzoni F."/>
            <person name="Magnuson J."/>
            <person name="Mondo S."/>
            <person name="Nolan M."/>
            <person name="Ohm R."/>
            <person name="Pangilinan J."/>
            <person name="Park H.-J."/>
            <person name="Ramirez L."/>
            <person name="Alfaro M."/>
            <person name="Sun H."/>
            <person name="Tritt A."/>
            <person name="Yoshinaga Y."/>
            <person name="Zwiers L.-H."/>
            <person name="Turgeon B."/>
            <person name="Goodwin S."/>
            <person name="Spatafora J."/>
            <person name="Crous P."/>
            <person name="Grigoriev I."/>
        </authorList>
    </citation>
    <scope>NUCLEOTIDE SEQUENCE</scope>
    <source>
        <strain evidence="2">CBS 122681</strain>
    </source>
</reference>
<dbReference type="EMBL" id="MU004352">
    <property type="protein sequence ID" value="KAF2655204.1"/>
    <property type="molecule type" value="Genomic_DNA"/>
</dbReference>
<dbReference type="Proteomes" id="UP000799324">
    <property type="component" value="Unassembled WGS sequence"/>
</dbReference>
<keyword evidence="1" id="KW-0732">Signal</keyword>
<gene>
    <name evidence="2" type="ORF">K491DRAFT_679040</name>
</gene>
<evidence type="ECO:0000313" key="2">
    <source>
        <dbReference type="EMBL" id="KAF2655204.1"/>
    </source>
</evidence>
<protein>
    <submittedName>
        <fullName evidence="2">Uncharacterized protein</fullName>
    </submittedName>
</protein>
<organism evidence="2 3">
    <name type="scientific">Lophiostoma macrostomum CBS 122681</name>
    <dbReference type="NCBI Taxonomy" id="1314788"/>
    <lineage>
        <taxon>Eukaryota</taxon>
        <taxon>Fungi</taxon>
        <taxon>Dikarya</taxon>
        <taxon>Ascomycota</taxon>
        <taxon>Pezizomycotina</taxon>
        <taxon>Dothideomycetes</taxon>
        <taxon>Pleosporomycetidae</taxon>
        <taxon>Pleosporales</taxon>
        <taxon>Lophiostomataceae</taxon>
        <taxon>Lophiostoma</taxon>
    </lineage>
</organism>
<proteinExistence type="predicted"/>
<dbReference type="AlphaFoldDB" id="A0A6A6T9F2"/>
<sequence length="153" mass="17118">MKLLTIFSGFILAVTVALPQPVDNADVDDLFTGINSTTLDAIFAVLGEAEEINNESSIKARWVSRCDKCRSECAGCVLINRSMQGSTDTSSCYRETALLPLKFPTFWLPRVWKRVAGPCYIVQYWEWSCRSGHVGVVTSEWPCRSGPAEVYLW</sequence>
<feature type="signal peptide" evidence="1">
    <location>
        <begin position="1"/>
        <end position="19"/>
    </location>
</feature>
<evidence type="ECO:0000313" key="3">
    <source>
        <dbReference type="Proteomes" id="UP000799324"/>
    </source>
</evidence>